<name>A0A3B0SAQ2_9ZZZZ</name>
<protein>
    <recommendedName>
        <fullName evidence="3">Toxin-activating lysine-acyltransferase</fullName>
    </recommendedName>
</protein>
<proteinExistence type="predicted"/>
<feature type="compositionally biased region" description="Polar residues" evidence="1">
    <location>
        <begin position="22"/>
        <end position="36"/>
    </location>
</feature>
<dbReference type="EMBL" id="UOEJ01000145">
    <property type="protein sequence ID" value="VAW01350.1"/>
    <property type="molecule type" value="Genomic_DNA"/>
</dbReference>
<dbReference type="GO" id="GO:0016746">
    <property type="term" value="F:acyltransferase activity"/>
    <property type="evidence" value="ECO:0007669"/>
    <property type="project" value="InterPro"/>
</dbReference>
<dbReference type="InterPro" id="IPR003996">
    <property type="entry name" value="RTX_toxin-activating_protC_bac"/>
</dbReference>
<feature type="compositionally biased region" description="Low complexity" evidence="1">
    <location>
        <begin position="60"/>
        <end position="71"/>
    </location>
</feature>
<evidence type="ECO:0000313" key="2">
    <source>
        <dbReference type="EMBL" id="VAW01350.1"/>
    </source>
</evidence>
<gene>
    <name evidence="2" type="ORF">MNBD_ALPHA01-1435</name>
</gene>
<evidence type="ECO:0008006" key="3">
    <source>
        <dbReference type="Google" id="ProtNLM"/>
    </source>
</evidence>
<organism evidence="2">
    <name type="scientific">hydrothermal vent metagenome</name>
    <dbReference type="NCBI Taxonomy" id="652676"/>
    <lineage>
        <taxon>unclassified sequences</taxon>
        <taxon>metagenomes</taxon>
        <taxon>ecological metagenomes</taxon>
    </lineage>
</organism>
<evidence type="ECO:0000256" key="1">
    <source>
        <dbReference type="SAM" id="MobiDB-lite"/>
    </source>
</evidence>
<sequence>MSKKKSPPKAGAIPQGLYASATPPSFSSAKAENPKSQGGAGDSSPQLTNEGGVSHGHGGNSSSERVVSDSSPQLTNNDMTVARMLGEIVWIMTQSAGHKHFALSDLEWMVMPALLLEQYRIFRNGDQPLGVALWAYLSPEAEEKLKSGSGRLRPDEWAVGMKLGVEDGVSTAKGGALWLVDLICPFHTPENKMADQMLADLIQGPFKGKKFKFHHTDPATGERKVMELGG</sequence>
<reference evidence="2" key="1">
    <citation type="submission" date="2018-06" db="EMBL/GenBank/DDBJ databases">
        <authorList>
            <person name="Zhirakovskaya E."/>
        </authorList>
    </citation>
    <scope>NUCLEOTIDE SEQUENCE</scope>
</reference>
<accession>A0A3B0SAQ2</accession>
<feature type="region of interest" description="Disordered" evidence="1">
    <location>
        <begin position="1"/>
        <end position="75"/>
    </location>
</feature>
<dbReference type="GO" id="GO:0005737">
    <property type="term" value="C:cytoplasm"/>
    <property type="evidence" value="ECO:0007669"/>
    <property type="project" value="InterPro"/>
</dbReference>
<dbReference type="Pfam" id="PF02794">
    <property type="entry name" value="HlyC"/>
    <property type="match status" value="1"/>
</dbReference>
<dbReference type="GO" id="GO:0009404">
    <property type="term" value="P:toxin metabolic process"/>
    <property type="evidence" value="ECO:0007669"/>
    <property type="project" value="InterPro"/>
</dbReference>
<dbReference type="AlphaFoldDB" id="A0A3B0SAQ2"/>